<gene>
    <name evidence="2" type="ORF">EB796_024958</name>
</gene>
<evidence type="ECO:0000313" key="2">
    <source>
        <dbReference type="EMBL" id="KAF6016743.1"/>
    </source>
</evidence>
<accession>A0A7J7IS21</accession>
<protein>
    <submittedName>
        <fullName evidence="2">Uncharacterized protein</fullName>
    </submittedName>
</protein>
<keyword evidence="3" id="KW-1185">Reference proteome</keyword>
<evidence type="ECO:0000313" key="3">
    <source>
        <dbReference type="Proteomes" id="UP000593567"/>
    </source>
</evidence>
<feature type="region of interest" description="Disordered" evidence="1">
    <location>
        <begin position="91"/>
        <end position="111"/>
    </location>
</feature>
<name>A0A7J7IS21_BUGNE</name>
<evidence type="ECO:0000256" key="1">
    <source>
        <dbReference type="SAM" id="MobiDB-lite"/>
    </source>
</evidence>
<feature type="compositionally biased region" description="Polar residues" evidence="1">
    <location>
        <begin position="98"/>
        <end position="111"/>
    </location>
</feature>
<dbReference type="AlphaFoldDB" id="A0A7J7IS21"/>
<comment type="caution">
    <text evidence="2">The sequence shown here is derived from an EMBL/GenBank/DDBJ whole genome shotgun (WGS) entry which is preliminary data.</text>
</comment>
<dbReference type="EMBL" id="VXIV02003477">
    <property type="protein sequence ID" value="KAF6016743.1"/>
    <property type="molecule type" value="Genomic_DNA"/>
</dbReference>
<sequence>MNGLTSYTDRPSLLLNVRQQSMKGNGLSHRKRNSSFIAHSIVRHAVTPPHTNSFSLDNHMDNNQSTFINYNPQSLVSPLIVNTRVMPIFESKPPNLNEEVSSTHTSNNYDSATHYEQASGYSDKYDKVDYYSSVDG</sequence>
<dbReference type="Proteomes" id="UP000593567">
    <property type="component" value="Unassembled WGS sequence"/>
</dbReference>
<reference evidence="2" key="1">
    <citation type="submission" date="2020-06" db="EMBL/GenBank/DDBJ databases">
        <title>Draft genome of Bugula neritina, a colonial animal packing powerful symbionts and potential medicines.</title>
        <authorList>
            <person name="Rayko M."/>
        </authorList>
    </citation>
    <scope>NUCLEOTIDE SEQUENCE [LARGE SCALE GENOMIC DNA]</scope>
    <source>
        <strain evidence="2">Kwan_BN1</strain>
    </source>
</reference>
<organism evidence="2 3">
    <name type="scientific">Bugula neritina</name>
    <name type="common">Brown bryozoan</name>
    <name type="synonym">Sertularia neritina</name>
    <dbReference type="NCBI Taxonomy" id="10212"/>
    <lineage>
        <taxon>Eukaryota</taxon>
        <taxon>Metazoa</taxon>
        <taxon>Spiralia</taxon>
        <taxon>Lophotrochozoa</taxon>
        <taxon>Bryozoa</taxon>
        <taxon>Gymnolaemata</taxon>
        <taxon>Cheilostomatida</taxon>
        <taxon>Flustrina</taxon>
        <taxon>Buguloidea</taxon>
        <taxon>Bugulidae</taxon>
        <taxon>Bugula</taxon>
    </lineage>
</organism>
<proteinExistence type="predicted"/>